<dbReference type="SUPFAM" id="SSF56973">
    <property type="entry name" value="Aerolisin/ETX pore-forming domain"/>
    <property type="match status" value="1"/>
</dbReference>
<evidence type="ECO:0000259" key="1">
    <source>
        <dbReference type="SMART" id="SM00791"/>
    </source>
</evidence>
<organism evidence="2 3">
    <name type="scientific">Durio zibethinus</name>
    <name type="common">Durian</name>
    <dbReference type="NCBI Taxonomy" id="66656"/>
    <lineage>
        <taxon>Eukaryota</taxon>
        <taxon>Viridiplantae</taxon>
        <taxon>Streptophyta</taxon>
        <taxon>Embryophyta</taxon>
        <taxon>Tracheophyta</taxon>
        <taxon>Spermatophyta</taxon>
        <taxon>Magnoliopsida</taxon>
        <taxon>eudicotyledons</taxon>
        <taxon>Gunneridae</taxon>
        <taxon>Pentapetalae</taxon>
        <taxon>rosids</taxon>
        <taxon>malvids</taxon>
        <taxon>Malvales</taxon>
        <taxon>Malvaceae</taxon>
        <taxon>Helicteroideae</taxon>
        <taxon>Durio</taxon>
    </lineage>
</organism>
<dbReference type="Pfam" id="PF07468">
    <property type="entry name" value="Agglutinin"/>
    <property type="match status" value="3"/>
</dbReference>
<dbReference type="InterPro" id="IPR008998">
    <property type="entry name" value="Agglutinin"/>
</dbReference>
<dbReference type="SUPFAM" id="SSF50382">
    <property type="entry name" value="Agglutinin"/>
    <property type="match status" value="3"/>
</dbReference>
<dbReference type="Gene3D" id="2.80.10.50">
    <property type="match status" value="3"/>
</dbReference>
<reference evidence="3" key="1">
    <citation type="submission" date="2025-08" db="UniProtKB">
        <authorList>
            <consortium name="RefSeq"/>
        </authorList>
    </citation>
    <scope>IDENTIFICATION</scope>
    <source>
        <tissue evidence="3">Fruit stalk</tissue>
    </source>
</reference>
<dbReference type="Gene3D" id="2.170.15.10">
    <property type="entry name" value="Proaerolysin, chain A, domain 3"/>
    <property type="match status" value="1"/>
</dbReference>
<keyword evidence="2" id="KW-1185">Reference proteome</keyword>
<proteinExistence type="predicted"/>
<dbReference type="GeneID" id="111277576"/>
<evidence type="ECO:0000313" key="3">
    <source>
        <dbReference type="RefSeq" id="XP_022719728.1"/>
    </source>
</evidence>
<feature type="domain" description="Agglutinin" evidence="1">
    <location>
        <begin position="3"/>
        <end position="163"/>
    </location>
</feature>
<name>A0A6P5WV83_DURZI</name>
<dbReference type="AlphaFoldDB" id="A0A6P5WV83"/>
<dbReference type="PANTHER" id="PTHR39244:SF5">
    <property type="entry name" value="NATTERIN-3-LIKE"/>
    <property type="match status" value="1"/>
</dbReference>
<evidence type="ECO:0000313" key="2">
    <source>
        <dbReference type="Proteomes" id="UP000515121"/>
    </source>
</evidence>
<feature type="domain" description="Agglutinin" evidence="1">
    <location>
        <begin position="168"/>
        <end position="287"/>
    </location>
</feature>
<dbReference type="InterPro" id="IPR036242">
    <property type="entry name" value="Agglutinin_dom_sf"/>
</dbReference>
<dbReference type="KEGG" id="dzi:111277576"/>
<dbReference type="InterPro" id="IPR053237">
    <property type="entry name" value="Natterin_C"/>
</dbReference>
<dbReference type="RefSeq" id="XP_022719728.1">
    <property type="nucleotide sequence ID" value="XM_022863993.1"/>
</dbReference>
<dbReference type="PANTHER" id="PTHR39244">
    <property type="entry name" value="NATTERIN-4"/>
    <property type="match status" value="1"/>
</dbReference>
<feature type="domain" description="Agglutinin" evidence="1">
    <location>
        <begin position="377"/>
        <end position="494"/>
    </location>
</feature>
<dbReference type="Proteomes" id="UP000515121">
    <property type="component" value="Unplaced"/>
</dbReference>
<gene>
    <name evidence="3" type="primary">LOC111277576</name>
</gene>
<dbReference type="SMART" id="SM00791">
    <property type="entry name" value="Agglutinin"/>
    <property type="match status" value="3"/>
</dbReference>
<protein>
    <submittedName>
        <fullName evidence="3">Uncharacterized protein LOC111277576</fullName>
    </submittedName>
</protein>
<dbReference type="OrthoDB" id="4948898at2759"/>
<accession>A0A6P5WV83</accession>
<sequence>MNLILPRFIVLKSNDKNDYLGYIHEDGESDGVSQLQGTQAVSPIRKFEVEIVGKDGLVHISRCQNNKYWVRTKNLSIRGNPLEQYFWITATANKEEEDQSEESCTLFKFICVDPVKTTVRIKHVQSGCYLCLWQISNPAFPRCVMANYTLCDSNSCDIFTIIDWEPLLILPRYVAFKGHNDSYLCLRQIEGHPYTQFATDDIGDSTVACEIFVTDDRNVRINPTSSNKFWRATRLGFGRIPMTLAATPRTPSVPSVTKEAQLTVEEPVLTRNIYNVKYDLDNSRIYDETDLPVAKNYSNYTQESTTLDVKLSYTDTRTSVEWGETKTSTTVLEVVHKVVVPPMTKVTVHLIATNVKCDVPFTYMQRDTLYNGTTVTNELPGNNDNYLCLRQIEDHPYLQFATDDIGDSTVACEIFVVDDGNVRIKSISSNKFWKRNPNWIWAESDDTSSNNKDNSLRPVKVDNKTIGLLNLGNKNFCKPSHSKERRTALMQPSPILLNRPT</sequence>